<dbReference type="Gene3D" id="1.10.238.160">
    <property type="match status" value="1"/>
</dbReference>
<dbReference type="EMBL" id="WXXP01000013">
    <property type="protein sequence ID" value="NEK53235.1"/>
    <property type="molecule type" value="Genomic_DNA"/>
</dbReference>
<accession>A0A6P0DNR9</accession>
<name>A0A6P0DNR9_RHILE</name>
<sequence length="98" mass="10536">MTNERLIRPKDAAHRLGVSTRTLYREVSAGNIPAPLKISERTSAWRESTILQIISDRAKGQMSTAAVAAVVSEKRGPGRPRKLPVTDGADGTDPRSAA</sequence>
<evidence type="ECO:0000313" key="2">
    <source>
        <dbReference type="EMBL" id="NEK53235.1"/>
    </source>
</evidence>
<protein>
    <recommendedName>
        <fullName evidence="4">AlpA family phage regulatory protein</fullName>
    </recommendedName>
</protein>
<evidence type="ECO:0008006" key="4">
    <source>
        <dbReference type="Google" id="ProtNLM"/>
    </source>
</evidence>
<dbReference type="Proteomes" id="UP000471409">
    <property type="component" value="Unassembled WGS sequence"/>
</dbReference>
<proteinExistence type="predicted"/>
<evidence type="ECO:0000256" key="1">
    <source>
        <dbReference type="SAM" id="MobiDB-lite"/>
    </source>
</evidence>
<dbReference type="SUPFAM" id="SSF46955">
    <property type="entry name" value="Putative DNA-binding domain"/>
    <property type="match status" value="1"/>
</dbReference>
<gene>
    <name evidence="2" type="ORF">GUK36_27830</name>
</gene>
<dbReference type="AlphaFoldDB" id="A0A6P0DNR9"/>
<reference evidence="2 3" key="1">
    <citation type="submission" date="2020-01" db="EMBL/GenBank/DDBJ databases">
        <title>Rhizobium genotypes associated with high levels of biological nitrogen fixation by grain legumes in a temperate-maritime cropping system.</title>
        <authorList>
            <person name="Maluk M."/>
            <person name="Francesc Ferrando Molina F."/>
            <person name="Lopez Del Egido L."/>
            <person name="Lafos M."/>
            <person name="Langarica-Fuentes A."/>
            <person name="Gebre Yohannes G."/>
            <person name="Young M.W."/>
            <person name="Martin P."/>
            <person name="Gantlett R."/>
            <person name="Kenicer G."/>
            <person name="Hawes C."/>
            <person name="Begg G.S."/>
            <person name="Quilliam R.S."/>
            <person name="Squire G.R."/>
            <person name="Poole P.S."/>
            <person name="Young P.W."/>
            <person name="Iannetta P.M."/>
            <person name="James E.K."/>
        </authorList>
    </citation>
    <scope>NUCLEOTIDE SEQUENCE [LARGE SCALE GENOMIC DNA]</scope>
    <source>
        <strain evidence="2 3">JHI944</strain>
    </source>
</reference>
<dbReference type="InterPro" id="IPR009061">
    <property type="entry name" value="DNA-bd_dom_put_sf"/>
</dbReference>
<comment type="caution">
    <text evidence="2">The sequence shown here is derived from an EMBL/GenBank/DDBJ whole genome shotgun (WGS) entry which is preliminary data.</text>
</comment>
<organism evidence="2 3">
    <name type="scientific">Rhizobium leguminosarum</name>
    <dbReference type="NCBI Taxonomy" id="384"/>
    <lineage>
        <taxon>Bacteria</taxon>
        <taxon>Pseudomonadati</taxon>
        <taxon>Pseudomonadota</taxon>
        <taxon>Alphaproteobacteria</taxon>
        <taxon>Hyphomicrobiales</taxon>
        <taxon>Rhizobiaceae</taxon>
        <taxon>Rhizobium/Agrobacterium group</taxon>
        <taxon>Rhizobium</taxon>
    </lineage>
</organism>
<evidence type="ECO:0000313" key="3">
    <source>
        <dbReference type="Proteomes" id="UP000471409"/>
    </source>
</evidence>
<feature type="region of interest" description="Disordered" evidence="1">
    <location>
        <begin position="72"/>
        <end position="98"/>
    </location>
</feature>
<dbReference type="RefSeq" id="WP_164000162.1">
    <property type="nucleotide sequence ID" value="NZ_WXXP01000013.1"/>
</dbReference>